<dbReference type="AlphaFoldDB" id="A0A1M4WFI4"/>
<evidence type="ECO:0000313" key="2">
    <source>
        <dbReference type="Proteomes" id="UP000184114"/>
    </source>
</evidence>
<organism evidence="1 2">
    <name type="scientific">Tissierella praeacuta DSM 18095</name>
    <dbReference type="NCBI Taxonomy" id="1123404"/>
    <lineage>
        <taxon>Bacteria</taxon>
        <taxon>Bacillati</taxon>
        <taxon>Bacillota</taxon>
        <taxon>Tissierellia</taxon>
        <taxon>Tissierellales</taxon>
        <taxon>Tissierellaceae</taxon>
        <taxon>Tissierella</taxon>
    </lineage>
</organism>
<keyword evidence="2" id="KW-1185">Reference proteome</keyword>
<accession>A0A1M4WFI4</accession>
<dbReference type="STRING" id="1123404.SAMN02745784_01825"/>
<protein>
    <submittedName>
        <fullName evidence="1">Uncharacterized protein</fullName>
    </submittedName>
</protein>
<gene>
    <name evidence="1" type="ORF">SAMN02745784_01825</name>
</gene>
<reference evidence="2" key="1">
    <citation type="submission" date="2016-11" db="EMBL/GenBank/DDBJ databases">
        <authorList>
            <person name="Varghese N."/>
            <person name="Submissions S."/>
        </authorList>
    </citation>
    <scope>NUCLEOTIDE SEQUENCE [LARGE SCALE GENOMIC DNA]</scope>
    <source>
        <strain evidence="2">DSM 18095</strain>
    </source>
</reference>
<name>A0A1M4WFI4_9FIRM</name>
<dbReference type="EMBL" id="FQTY01000007">
    <property type="protein sequence ID" value="SHE79712.1"/>
    <property type="molecule type" value="Genomic_DNA"/>
</dbReference>
<proteinExistence type="predicted"/>
<evidence type="ECO:0000313" key="1">
    <source>
        <dbReference type="EMBL" id="SHE79712.1"/>
    </source>
</evidence>
<sequence length="55" mass="6495">MQIEVLSVTICRHTGKELKREIKEVREVDEDEFYRPLVEVFGDAFLEHCKNSKEA</sequence>
<dbReference type="GeneID" id="90996665"/>
<dbReference type="Proteomes" id="UP000184114">
    <property type="component" value="Unassembled WGS sequence"/>
</dbReference>
<dbReference type="RefSeq" id="WP_172463203.1">
    <property type="nucleotide sequence ID" value="NZ_FQTY01000007.1"/>
</dbReference>